<keyword evidence="1" id="KW-0472">Membrane</keyword>
<dbReference type="RefSeq" id="WP_190949719.1">
    <property type="nucleotide sequence ID" value="NZ_JACJTC010000008.1"/>
</dbReference>
<dbReference type="EMBL" id="JACJTC010000008">
    <property type="protein sequence ID" value="MBD2612125.1"/>
    <property type="molecule type" value="Genomic_DNA"/>
</dbReference>
<keyword evidence="1" id="KW-0812">Transmembrane</keyword>
<comment type="caution">
    <text evidence="2">The sequence shown here is derived from an EMBL/GenBank/DDBJ whole genome shotgun (WGS) entry which is preliminary data.</text>
</comment>
<organism evidence="2 3">
    <name type="scientific">Nostoc punctiforme FACHB-252</name>
    <dbReference type="NCBI Taxonomy" id="1357509"/>
    <lineage>
        <taxon>Bacteria</taxon>
        <taxon>Bacillati</taxon>
        <taxon>Cyanobacteriota</taxon>
        <taxon>Cyanophyceae</taxon>
        <taxon>Nostocales</taxon>
        <taxon>Nostocaceae</taxon>
        <taxon>Nostoc</taxon>
    </lineage>
</organism>
<feature type="transmembrane region" description="Helical" evidence="1">
    <location>
        <begin position="15"/>
        <end position="34"/>
    </location>
</feature>
<keyword evidence="1" id="KW-1133">Transmembrane helix</keyword>
<dbReference type="Proteomes" id="UP000606396">
    <property type="component" value="Unassembled WGS sequence"/>
</dbReference>
<evidence type="ECO:0000313" key="2">
    <source>
        <dbReference type="EMBL" id="MBD2612125.1"/>
    </source>
</evidence>
<protein>
    <submittedName>
        <fullName evidence="2">Uncharacterized protein</fullName>
    </submittedName>
</protein>
<name>A0ABR8HA35_NOSPU</name>
<proteinExistence type="predicted"/>
<accession>A0ABR8HA35</accession>
<keyword evidence="3" id="KW-1185">Reference proteome</keyword>
<reference evidence="2 3" key="1">
    <citation type="journal article" date="2020" name="ISME J.">
        <title>Comparative genomics reveals insights into cyanobacterial evolution and habitat adaptation.</title>
        <authorList>
            <person name="Chen M.Y."/>
            <person name="Teng W.K."/>
            <person name="Zhao L."/>
            <person name="Hu C.X."/>
            <person name="Zhou Y.K."/>
            <person name="Han B.P."/>
            <person name="Song L.R."/>
            <person name="Shu W.S."/>
        </authorList>
    </citation>
    <scope>NUCLEOTIDE SEQUENCE [LARGE SCALE GENOMIC DNA]</scope>
    <source>
        <strain evidence="2 3">FACHB-252</strain>
    </source>
</reference>
<evidence type="ECO:0000256" key="1">
    <source>
        <dbReference type="SAM" id="Phobius"/>
    </source>
</evidence>
<sequence length="46" mass="5060">MKTSAMYGFYQVGKLWVWGMGHGALVLSVAVGAASRREVWGMGHLY</sequence>
<gene>
    <name evidence="2" type="ORF">H6G94_12690</name>
</gene>
<evidence type="ECO:0000313" key="3">
    <source>
        <dbReference type="Proteomes" id="UP000606396"/>
    </source>
</evidence>